<accession>A0A6J5KMM5</accession>
<gene>
    <name evidence="1" type="ORF">UFOVP19_52</name>
</gene>
<evidence type="ECO:0000313" key="1">
    <source>
        <dbReference type="EMBL" id="CAB4122087.1"/>
    </source>
</evidence>
<proteinExistence type="predicted"/>
<protein>
    <submittedName>
        <fullName evidence="1">Uncharacterized protein</fullName>
    </submittedName>
</protein>
<reference evidence="1" key="1">
    <citation type="submission" date="2020-04" db="EMBL/GenBank/DDBJ databases">
        <authorList>
            <person name="Chiriac C."/>
            <person name="Salcher M."/>
            <person name="Ghai R."/>
            <person name="Kavagutti S V."/>
        </authorList>
    </citation>
    <scope>NUCLEOTIDE SEQUENCE</scope>
</reference>
<name>A0A6J5KMM5_9CAUD</name>
<organism evidence="1">
    <name type="scientific">uncultured Caudovirales phage</name>
    <dbReference type="NCBI Taxonomy" id="2100421"/>
    <lineage>
        <taxon>Viruses</taxon>
        <taxon>Duplodnaviria</taxon>
        <taxon>Heunggongvirae</taxon>
        <taxon>Uroviricota</taxon>
        <taxon>Caudoviricetes</taxon>
        <taxon>Peduoviridae</taxon>
        <taxon>Maltschvirus</taxon>
        <taxon>Maltschvirus maltsch</taxon>
    </lineage>
</organism>
<dbReference type="EMBL" id="LR796158">
    <property type="protein sequence ID" value="CAB4122087.1"/>
    <property type="molecule type" value="Genomic_DNA"/>
</dbReference>
<sequence length="222" mass="24783">MSISRQQALALADGFINSLGEKPVKETEMPIINTLLTKFGGEFIINAQNNLIENKSIASGSINDIRFYIIQFGTQYTLTIGYPKNLPASKYYDYINKGVLGTKNEKADSSTPYKFNRAKKSIPISAADKWLGYNKLKVVSVKPYIKLGVETKAIESKKSLAYLVARAIHRKGIKSTHYFDNAAKETFGKNFYQVMEAALGKDIQIKIKQIGKELNNGNNNTK</sequence>